<dbReference type="Proteomes" id="UP000499080">
    <property type="component" value="Unassembled WGS sequence"/>
</dbReference>
<name>A0A4Y2FW09_ARAVE</name>
<proteinExistence type="predicted"/>
<accession>A0A4Y2FW09</accession>
<dbReference type="EMBL" id="BGPR01001091">
    <property type="protein sequence ID" value="GBM45187.1"/>
    <property type="molecule type" value="Genomic_DNA"/>
</dbReference>
<evidence type="ECO:0000313" key="2">
    <source>
        <dbReference type="Proteomes" id="UP000499080"/>
    </source>
</evidence>
<gene>
    <name evidence="1" type="ORF">AVEN_168272_1</name>
</gene>
<reference evidence="1 2" key="1">
    <citation type="journal article" date="2019" name="Sci. Rep.">
        <title>Orb-weaving spider Araneus ventricosus genome elucidates the spidroin gene catalogue.</title>
        <authorList>
            <person name="Kono N."/>
            <person name="Nakamura H."/>
            <person name="Ohtoshi R."/>
            <person name="Moran D.A.P."/>
            <person name="Shinohara A."/>
            <person name="Yoshida Y."/>
            <person name="Fujiwara M."/>
            <person name="Mori M."/>
            <person name="Tomita M."/>
            <person name="Arakawa K."/>
        </authorList>
    </citation>
    <scope>NUCLEOTIDE SEQUENCE [LARGE SCALE GENOMIC DNA]</scope>
</reference>
<organism evidence="1 2">
    <name type="scientific">Araneus ventricosus</name>
    <name type="common">Orbweaver spider</name>
    <name type="synonym">Epeira ventricosa</name>
    <dbReference type="NCBI Taxonomy" id="182803"/>
    <lineage>
        <taxon>Eukaryota</taxon>
        <taxon>Metazoa</taxon>
        <taxon>Ecdysozoa</taxon>
        <taxon>Arthropoda</taxon>
        <taxon>Chelicerata</taxon>
        <taxon>Arachnida</taxon>
        <taxon>Araneae</taxon>
        <taxon>Araneomorphae</taxon>
        <taxon>Entelegynae</taxon>
        <taxon>Araneoidea</taxon>
        <taxon>Araneidae</taxon>
        <taxon>Araneus</taxon>
    </lineage>
</organism>
<keyword evidence="2" id="KW-1185">Reference proteome</keyword>
<protein>
    <submittedName>
        <fullName evidence="1">Uncharacterized protein</fullName>
    </submittedName>
</protein>
<evidence type="ECO:0000313" key="1">
    <source>
        <dbReference type="EMBL" id="GBM45187.1"/>
    </source>
</evidence>
<comment type="caution">
    <text evidence="1">The sequence shown here is derived from an EMBL/GenBank/DDBJ whole genome shotgun (WGS) entry which is preliminary data.</text>
</comment>
<dbReference type="AlphaFoldDB" id="A0A4Y2FW09"/>
<sequence length="88" mass="9795">MNIGEDHIGVYLVIFNRGDDEDDASGPSFYTSIPLETGHNGLVAKHSPRRLGSEVSRPNFMEEPSCMTCCTLNLLKVKHHPLVWSGRI</sequence>